<dbReference type="GO" id="GO:0051301">
    <property type="term" value="P:cell division"/>
    <property type="evidence" value="ECO:0007669"/>
    <property type="project" value="UniProtKB-KW"/>
</dbReference>
<comment type="similarity">
    <text evidence="9">Belongs to the FtsQ/DivIB family. FtsQ subfamily.</text>
</comment>
<keyword evidence="3 9" id="KW-0997">Cell inner membrane</keyword>
<evidence type="ECO:0000256" key="2">
    <source>
        <dbReference type="ARBA" id="ARBA00022475"/>
    </source>
</evidence>
<dbReference type="Proteomes" id="UP001607151">
    <property type="component" value="Unassembled WGS sequence"/>
</dbReference>
<dbReference type="InterPro" id="IPR005548">
    <property type="entry name" value="Cell_div_FtsQ/DivIB_C"/>
</dbReference>
<dbReference type="InterPro" id="IPR034746">
    <property type="entry name" value="POTRA"/>
</dbReference>
<evidence type="ECO:0000256" key="6">
    <source>
        <dbReference type="ARBA" id="ARBA00022989"/>
    </source>
</evidence>
<evidence type="ECO:0000256" key="1">
    <source>
        <dbReference type="ARBA" id="ARBA00004370"/>
    </source>
</evidence>
<keyword evidence="5 9" id="KW-0812">Transmembrane</keyword>
<dbReference type="HAMAP" id="MF_00911">
    <property type="entry name" value="FtsQ_subfam"/>
    <property type="match status" value="1"/>
</dbReference>
<keyword evidence="6 9" id="KW-1133">Transmembrane helix</keyword>
<name>A0ABW7ISE1_9VIBR</name>
<dbReference type="PROSITE" id="PS51779">
    <property type="entry name" value="POTRA"/>
    <property type="match status" value="1"/>
</dbReference>
<comment type="subunit">
    <text evidence="9">Part of a complex composed of FtsB, FtsL and FtsQ.</text>
</comment>
<dbReference type="RefSeq" id="WP_089138433.1">
    <property type="nucleotide sequence ID" value="NZ_AP018685.1"/>
</dbReference>
<dbReference type="InterPro" id="IPR045335">
    <property type="entry name" value="FtsQ_C_sf"/>
</dbReference>
<organism evidence="11 12">
    <name type="scientific">Vibrio rumoiensis</name>
    <dbReference type="NCBI Taxonomy" id="76258"/>
    <lineage>
        <taxon>Bacteria</taxon>
        <taxon>Pseudomonadati</taxon>
        <taxon>Pseudomonadota</taxon>
        <taxon>Gammaproteobacteria</taxon>
        <taxon>Vibrionales</taxon>
        <taxon>Vibrionaceae</taxon>
        <taxon>Vibrio</taxon>
    </lineage>
</organism>
<dbReference type="Pfam" id="PF08478">
    <property type="entry name" value="POTRA_1"/>
    <property type="match status" value="1"/>
</dbReference>
<evidence type="ECO:0000256" key="8">
    <source>
        <dbReference type="ARBA" id="ARBA00023306"/>
    </source>
</evidence>
<dbReference type="Gene3D" id="3.40.50.11690">
    <property type="entry name" value="Cell division protein FtsQ/DivIB"/>
    <property type="match status" value="1"/>
</dbReference>
<evidence type="ECO:0000256" key="9">
    <source>
        <dbReference type="HAMAP-Rule" id="MF_00911"/>
    </source>
</evidence>
<protein>
    <recommendedName>
        <fullName evidence="9">Cell division protein FtsQ</fullName>
    </recommendedName>
</protein>
<dbReference type="InterPro" id="IPR026579">
    <property type="entry name" value="FtsQ"/>
</dbReference>
<accession>A0ABW7ISE1</accession>
<keyword evidence="8 9" id="KW-0131">Cell cycle</keyword>
<dbReference type="EMBL" id="JBIHSN010000002">
    <property type="protein sequence ID" value="MFH0264412.1"/>
    <property type="molecule type" value="Genomic_DNA"/>
</dbReference>
<dbReference type="InterPro" id="IPR013685">
    <property type="entry name" value="POTRA_FtsQ_type"/>
</dbReference>
<dbReference type="PANTHER" id="PTHR35851:SF1">
    <property type="entry name" value="CELL DIVISION PROTEIN FTSQ"/>
    <property type="match status" value="1"/>
</dbReference>
<evidence type="ECO:0000256" key="7">
    <source>
        <dbReference type="ARBA" id="ARBA00023136"/>
    </source>
</evidence>
<comment type="function">
    <text evidence="9">Essential cell division protein. May link together the upstream cell division proteins, which are predominantly cytoplasmic, with the downstream cell division proteins, which are predominantly periplasmic. May control correct divisome assembly.</text>
</comment>
<dbReference type="Gene3D" id="3.10.20.310">
    <property type="entry name" value="membrane protein fhac"/>
    <property type="match status" value="1"/>
</dbReference>
<keyword evidence="4 9" id="KW-0132">Cell division</keyword>
<evidence type="ECO:0000256" key="4">
    <source>
        <dbReference type="ARBA" id="ARBA00022618"/>
    </source>
</evidence>
<keyword evidence="12" id="KW-1185">Reference proteome</keyword>
<evidence type="ECO:0000256" key="3">
    <source>
        <dbReference type="ARBA" id="ARBA00022519"/>
    </source>
</evidence>
<comment type="subcellular location">
    <subcellularLocation>
        <location evidence="9">Cell inner membrane</location>
        <topology evidence="9">Single-pass type II membrane protein</topology>
    </subcellularLocation>
    <subcellularLocation>
        <location evidence="1">Membrane</location>
    </subcellularLocation>
    <text evidence="9">Localizes to the division septum.</text>
</comment>
<feature type="domain" description="POTRA" evidence="10">
    <location>
        <begin position="52"/>
        <end position="122"/>
    </location>
</feature>
<keyword evidence="2 9" id="KW-1003">Cell membrane</keyword>
<proteinExistence type="inferred from homology"/>
<evidence type="ECO:0000259" key="10">
    <source>
        <dbReference type="PROSITE" id="PS51779"/>
    </source>
</evidence>
<comment type="caution">
    <text evidence="11">The sequence shown here is derived from an EMBL/GenBank/DDBJ whole genome shotgun (WGS) entry which is preliminary data.</text>
</comment>
<reference evidence="11 12" key="1">
    <citation type="submission" date="2024-10" db="EMBL/GenBank/DDBJ databases">
        <authorList>
            <person name="Yibar A."/>
            <person name="Saticioglu I.B."/>
            <person name="Duman M."/>
            <person name="Ajmi N."/>
            <person name="Gurler F."/>
            <person name="Ay H."/>
            <person name="Onuk E."/>
            <person name="Guler S."/>
            <person name="Romalde J.L."/>
        </authorList>
    </citation>
    <scope>NUCLEOTIDE SEQUENCE [LARGE SCALE GENOMIC DNA]</scope>
    <source>
        <strain evidence="11 12">14-MA-B</strain>
    </source>
</reference>
<dbReference type="PANTHER" id="PTHR35851">
    <property type="entry name" value="CELL DIVISION PROTEIN FTSQ"/>
    <property type="match status" value="1"/>
</dbReference>
<evidence type="ECO:0000256" key="5">
    <source>
        <dbReference type="ARBA" id="ARBA00022692"/>
    </source>
</evidence>
<dbReference type="Pfam" id="PF03799">
    <property type="entry name" value="FtsQ_DivIB_C"/>
    <property type="match status" value="1"/>
</dbReference>
<sequence length="259" mass="29303">MNITAEILSENATQAPSSKQHWFGGVFLLLVVIAIGALIYSTFSWMTDDQRLPLSRLMVEGNLVHVSPEEVQTALADIPRIGTFMTQDVNQLQQVLQTLPWVEQISIRKQWPDLIKVYIVEYKAIAIWNGNSLLNPDGNVFNGHPEDAGENTVNLYGPEGSSKQVLSVWKKSTQELKPLGRTITSVVLNDRRAWQLILDNGIRLELGKDAREDRLNRFVELYKRLGDKVEQISYIDLRYDTGAAVGWIPDDDSAQERNK</sequence>
<gene>
    <name evidence="9" type="primary">ftsQ</name>
    <name evidence="11" type="ORF">ACGRQ9_02655</name>
</gene>
<keyword evidence="7 9" id="KW-0472">Membrane</keyword>
<evidence type="ECO:0000313" key="11">
    <source>
        <dbReference type="EMBL" id="MFH0264412.1"/>
    </source>
</evidence>
<evidence type="ECO:0000313" key="12">
    <source>
        <dbReference type="Proteomes" id="UP001607151"/>
    </source>
</evidence>
<feature type="transmembrane region" description="Helical" evidence="9">
    <location>
        <begin position="22"/>
        <end position="46"/>
    </location>
</feature>